<feature type="transmembrane region" description="Helical" evidence="1">
    <location>
        <begin position="294"/>
        <end position="315"/>
    </location>
</feature>
<dbReference type="OrthoDB" id="8477220at2"/>
<feature type="transmembrane region" description="Helical" evidence="1">
    <location>
        <begin position="360"/>
        <end position="389"/>
    </location>
</feature>
<feature type="transmembrane region" description="Helical" evidence="1">
    <location>
        <begin position="327"/>
        <end position="348"/>
    </location>
</feature>
<comment type="caution">
    <text evidence="2">The sequence shown here is derived from an EMBL/GenBank/DDBJ whole genome shotgun (WGS) entry which is preliminary data.</text>
</comment>
<name>A0A917DLK9_9SPHN</name>
<feature type="transmembrane region" description="Helical" evidence="1">
    <location>
        <begin position="257"/>
        <end position="274"/>
    </location>
</feature>
<proteinExistence type="predicted"/>
<evidence type="ECO:0000313" key="2">
    <source>
        <dbReference type="EMBL" id="GGD46242.1"/>
    </source>
</evidence>
<reference evidence="2 3" key="1">
    <citation type="journal article" date="2014" name="Int. J. Syst. Evol. Microbiol.">
        <title>Complete genome sequence of Corynebacterium casei LMG S-19264T (=DSM 44701T), isolated from a smear-ripened cheese.</title>
        <authorList>
            <consortium name="US DOE Joint Genome Institute (JGI-PGF)"/>
            <person name="Walter F."/>
            <person name="Albersmeier A."/>
            <person name="Kalinowski J."/>
            <person name="Ruckert C."/>
        </authorList>
    </citation>
    <scope>NUCLEOTIDE SEQUENCE [LARGE SCALE GENOMIC DNA]</scope>
    <source>
        <strain evidence="2 3">CGMCC 1.15358</strain>
    </source>
</reference>
<organism evidence="2 3">
    <name type="scientific">Croceicoccus pelagius</name>
    <dbReference type="NCBI Taxonomy" id="1703341"/>
    <lineage>
        <taxon>Bacteria</taxon>
        <taxon>Pseudomonadati</taxon>
        <taxon>Pseudomonadota</taxon>
        <taxon>Alphaproteobacteria</taxon>
        <taxon>Sphingomonadales</taxon>
        <taxon>Erythrobacteraceae</taxon>
        <taxon>Croceicoccus</taxon>
    </lineage>
</organism>
<keyword evidence="1" id="KW-1133">Transmembrane helix</keyword>
<dbReference type="RefSeq" id="WP_066761994.1">
    <property type="nucleotide sequence ID" value="NZ_BMIO01000006.1"/>
</dbReference>
<keyword evidence="3" id="KW-1185">Reference proteome</keyword>
<accession>A0A917DLK9</accession>
<dbReference type="Proteomes" id="UP000598997">
    <property type="component" value="Unassembled WGS sequence"/>
</dbReference>
<protein>
    <submittedName>
        <fullName evidence="2">Uncharacterized protein</fullName>
    </submittedName>
</protein>
<keyword evidence="1" id="KW-0812">Transmembrane</keyword>
<evidence type="ECO:0000313" key="3">
    <source>
        <dbReference type="Proteomes" id="UP000598997"/>
    </source>
</evidence>
<dbReference type="AlphaFoldDB" id="A0A917DLK9"/>
<evidence type="ECO:0000256" key="1">
    <source>
        <dbReference type="SAM" id="Phobius"/>
    </source>
</evidence>
<sequence>MLEPLAVDGLLTRAGLRVGGETVVERQLELAEATGAQRILLLADRRTVGLDDVVALASEMKLEARVIADAPALCSEVTAADELVVFGDALLADPVLAVPLLKQSGIATLPVEEGLEAGFERIDAELAWGGILVIPGALAERLRQLPRDCDVASSLLRIALMAGVTQRAVDPQALPDRRWVIVRSESEGQAIEAHRLRLSLAEAHGKTPGAKLAGLIVGKFGNRLFEADRSAILVWWAAILPAAAAVAFAGFAMFAAAFFSIAATWLVVRCAIILDKAERQGRIDAAMPDRRPTIVHLAIDLLLFVVLALALTGSIEGERLGALGPWFASTVFVCLVRLGAVLFPVPHARPFFEDRVTQCVVLGLAVIAGWTTPIVMAVSMAVMAGWAAFVTFRANQVTR</sequence>
<dbReference type="EMBL" id="BMIO01000006">
    <property type="protein sequence ID" value="GGD46242.1"/>
    <property type="molecule type" value="Genomic_DNA"/>
</dbReference>
<gene>
    <name evidence="2" type="ORF">GCM10010989_20580</name>
</gene>
<keyword evidence="1" id="KW-0472">Membrane</keyword>